<organism evidence="1 2">
    <name type="scientific">Halocaridina rubra</name>
    <name type="common">Hawaiian red shrimp</name>
    <dbReference type="NCBI Taxonomy" id="373956"/>
    <lineage>
        <taxon>Eukaryota</taxon>
        <taxon>Metazoa</taxon>
        <taxon>Ecdysozoa</taxon>
        <taxon>Arthropoda</taxon>
        <taxon>Crustacea</taxon>
        <taxon>Multicrustacea</taxon>
        <taxon>Malacostraca</taxon>
        <taxon>Eumalacostraca</taxon>
        <taxon>Eucarida</taxon>
        <taxon>Decapoda</taxon>
        <taxon>Pleocyemata</taxon>
        <taxon>Caridea</taxon>
        <taxon>Atyoidea</taxon>
        <taxon>Atyidae</taxon>
        <taxon>Halocaridina</taxon>
    </lineage>
</organism>
<comment type="caution">
    <text evidence="1">The sequence shown here is derived from an EMBL/GenBank/DDBJ whole genome shotgun (WGS) entry which is preliminary data.</text>
</comment>
<accession>A0AAN9AF27</accession>
<dbReference type="PANTHER" id="PTHR37162:SF1">
    <property type="entry name" value="BED-TYPE DOMAIN-CONTAINING PROTEIN"/>
    <property type="match status" value="1"/>
</dbReference>
<proteinExistence type="predicted"/>
<dbReference type="Proteomes" id="UP001381693">
    <property type="component" value="Unassembled WGS sequence"/>
</dbReference>
<evidence type="ECO:0000313" key="2">
    <source>
        <dbReference type="Proteomes" id="UP001381693"/>
    </source>
</evidence>
<evidence type="ECO:0000313" key="1">
    <source>
        <dbReference type="EMBL" id="KAK7082522.1"/>
    </source>
</evidence>
<sequence length="304" mass="34392">MAIVVTYYFSVEGKVVTRLLGLPALKGESAEDLLKLLCEQLQLYNMDWSKCIGFAADTTNVTFGANNSIFLDYVLPLTVKFKTIFQSSHSMIHREVKDSRQLYVQILNCFFKPCTLKEPISQVVKLDPKTQAYHLPANKIYGGIKFARLLETTASKKDLQSTNQIFERLLQFLLELAIQLRRAPQPPVRPGVRVRAAARGGRSRPPGLLTADCCGWPRGVGLPWLRSREGNYDLGGSNMSVENITAKIPGIVRDEDEQKLDDEWRLLILSDDAKNMLSQNAVIDTEHFWAKLYHREIPTSFQTC</sequence>
<protein>
    <submittedName>
        <fullName evidence="1">Uncharacterized protein</fullName>
    </submittedName>
</protein>
<dbReference type="AlphaFoldDB" id="A0AAN9AF27"/>
<name>A0AAN9AF27_HALRR</name>
<dbReference type="PANTHER" id="PTHR37162">
    <property type="entry name" value="HAT FAMILY DIMERISATION DOMAINCONTAINING PROTEIN-RELATED"/>
    <property type="match status" value="1"/>
</dbReference>
<dbReference type="EMBL" id="JAXCGZ010003985">
    <property type="protein sequence ID" value="KAK7082522.1"/>
    <property type="molecule type" value="Genomic_DNA"/>
</dbReference>
<reference evidence="1 2" key="1">
    <citation type="submission" date="2023-11" db="EMBL/GenBank/DDBJ databases">
        <title>Halocaridina rubra genome assembly.</title>
        <authorList>
            <person name="Smith C."/>
        </authorList>
    </citation>
    <scope>NUCLEOTIDE SEQUENCE [LARGE SCALE GENOMIC DNA]</scope>
    <source>
        <strain evidence="1">EP-1</strain>
        <tissue evidence="1">Whole</tissue>
    </source>
</reference>
<keyword evidence="2" id="KW-1185">Reference proteome</keyword>
<gene>
    <name evidence="1" type="ORF">SK128_012280</name>
</gene>